<feature type="transmembrane region" description="Helical" evidence="1">
    <location>
        <begin position="86"/>
        <end position="111"/>
    </location>
</feature>
<comment type="caution">
    <text evidence="2">The sequence shown here is derived from an EMBL/GenBank/DDBJ whole genome shotgun (WGS) entry which is preliminary data.</text>
</comment>
<name>A0ABV7J447_9RHOB</name>
<gene>
    <name evidence="2" type="ORF">ACFOGH_16570</name>
</gene>
<sequence>MPDIFKPETFDFFARFFLAGFILASVRARYVIGEKPAPGDVIYEAIILSLLNQLVFQALAAIISWSVPTVITNPFAAWLFRIGDHFAFQLETLLLPAALGLLSGLVLRAGWNTPILTRLAMPIIHPTMRAYDYAFGDITTDRFVIVTYSDGTIIYGYYGANSLASSAPDRGDIYIERLYDLADGVWVPTEPPKSALLLLKDLRSIEFIDPQRETQNGTETAE</sequence>
<keyword evidence="1" id="KW-0472">Membrane</keyword>
<dbReference type="Pfam" id="PF19865">
    <property type="entry name" value="DUF6338"/>
    <property type="match status" value="1"/>
</dbReference>
<proteinExistence type="predicted"/>
<keyword evidence="3" id="KW-1185">Reference proteome</keyword>
<dbReference type="RefSeq" id="WP_380074271.1">
    <property type="nucleotide sequence ID" value="NZ_JBHRTO010000002.1"/>
</dbReference>
<dbReference type="Proteomes" id="UP001595547">
    <property type="component" value="Unassembled WGS sequence"/>
</dbReference>
<reference evidence="3" key="1">
    <citation type="journal article" date="2019" name="Int. J. Syst. Evol. Microbiol.">
        <title>The Global Catalogue of Microorganisms (GCM) 10K type strain sequencing project: providing services to taxonomists for standard genome sequencing and annotation.</title>
        <authorList>
            <consortium name="The Broad Institute Genomics Platform"/>
            <consortium name="The Broad Institute Genome Sequencing Center for Infectious Disease"/>
            <person name="Wu L."/>
            <person name="Ma J."/>
        </authorList>
    </citation>
    <scope>NUCLEOTIDE SEQUENCE [LARGE SCALE GENOMIC DNA]</scope>
    <source>
        <strain evidence="3">KCTC 52039</strain>
    </source>
</reference>
<dbReference type="EMBL" id="JBHRTO010000002">
    <property type="protein sequence ID" value="MFC3182613.1"/>
    <property type="molecule type" value="Genomic_DNA"/>
</dbReference>
<accession>A0ABV7J447</accession>
<organism evidence="2 3">
    <name type="scientific">Cypionkella sinensis</name>
    <dbReference type="NCBI Taxonomy" id="1756043"/>
    <lineage>
        <taxon>Bacteria</taxon>
        <taxon>Pseudomonadati</taxon>
        <taxon>Pseudomonadota</taxon>
        <taxon>Alphaproteobacteria</taxon>
        <taxon>Rhodobacterales</taxon>
        <taxon>Paracoccaceae</taxon>
        <taxon>Cypionkella</taxon>
    </lineage>
</organism>
<protein>
    <submittedName>
        <fullName evidence="2">DUF6338 family protein</fullName>
    </submittedName>
</protein>
<evidence type="ECO:0000313" key="2">
    <source>
        <dbReference type="EMBL" id="MFC3182613.1"/>
    </source>
</evidence>
<dbReference type="InterPro" id="IPR045919">
    <property type="entry name" value="DUF6338"/>
</dbReference>
<evidence type="ECO:0000313" key="3">
    <source>
        <dbReference type="Proteomes" id="UP001595547"/>
    </source>
</evidence>
<evidence type="ECO:0000256" key="1">
    <source>
        <dbReference type="SAM" id="Phobius"/>
    </source>
</evidence>
<feature type="transmembrane region" description="Helical" evidence="1">
    <location>
        <begin position="12"/>
        <end position="30"/>
    </location>
</feature>
<keyword evidence="1" id="KW-0812">Transmembrane</keyword>
<keyword evidence="1" id="KW-1133">Transmembrane helix</keyword>